<evidence type="ECO:0000313" key="3">
    <source>
        <dbReference type="Proteomes" id="UP000655208"/>
    </source>
</evidence>
<dbReference type="InterPro" id="IPR011200">
    <property type="entry name" value="UCP012608"/>
</dbReference>
<dbReference type="Proteomes" id="UP000655208">
    <property type="component" value="Unassembled WGS sequence"/>
</dbReference>
<sequence length="333" mass="35342">MTGPGAATGAVGWTDGAAAGRYLRMAEVELHGISPAYERCCRAVAAAPDVCALLDGLPPAQRQPNLLLGVVRLLGGPVGDPAAFLAFVREAWPGIAVELGRRRTQTNEPARCAVLLPVLAALPQPVALVEVGASAGLCLYPDRYRYIYSTATGDVRLGGGAVEIRCTVEGPVRLPAALPSVAWRAGIDLHPLDARSADDRDWLRALVWPEQRERLERLGTALAVAAADPPRIETGDLVDGLDRLLRDAPPGATVVVQHSAVLAYVPADRRRRFVELVTGLVRDRGVHWLANEAPGVVPGAADVPDTRGRFVLSHNGSPRAVTGPHGQSLRWLS</sequence>
<dbReference type="AlphaFoldDB" id="A0A917WGE8"/>
<proteinExistence type="predicted"/>
<name>A0A917WGE8_9ACTN</name>
<evidence type="ECO:0000256" key="1">
    <source>
        <dbReference type="SAM" id="MobiDB-lite"/>
    </source>
</evidence>
<keyword evidence="3" id="KW-1185">Reference proteome</keyword>
<reference evidence="2" key="1">
    <citation type="journal article" date="2014" name="Int. J. Syst. Evol. Microbiol.">
        <title>Complete genome sequence of Corynebacterium casei LMG S-19264T (=DSM 44701T), isolated from a smear-ripened cheese.</title>
        <authorList>
            <consortium name="US DOE Joint Genome Institute (JGI-PGF)"/>
            <person name="Walter F."/>
            <person name="Albersmeier A."/>
            <person name="Kalinowski J."/>
            <person name="Ruckert C."/>
        </authorList>
    </citation>
    <scope>NUCLEOTIDE SEQUENCE</scope>
    <source>
        <strain evidence="2">CGMCC 4.7308</strain>
    </source>
</reference>
<comment type="caution">
    <text evidence="2">The sequence shown here is derived from an EMBL/GenBank/DDBJ whole genome shotgun (WGS) entry which is preliminary data.</text>
</comment>
<dbReference type="EMBL" id="BMNA01000004">
    <property type="protein sequence ID" value="GGM01872.1"/>
    <property type="molecule type" value="Genomic_DNA"/>
</dbReference>
<evidence type="ECO:0008006" key="4">
    <source>
        <dbReference type="Google" id="ProtNLM"/>
    </source>
</evidence>
<accession>A0A917WGE8</accession>
<reference evidence="2" key="2">
    <citation type="submission" date="2020-09" db="EMBL/GenBank/DDBJ databases">
        <authorList>
            <person name="Sun Q."/>
            <person name="Zhou Y."/>
        </authorList>
    </citation>
    <scope>NUCLEOTIDE SEQUENCE</scope>
    <source>
        <strain evidence="2">CGMCC 4.7308</strain>
    </source>
</reference>
<feature type="region of interest" description="Disordered" evidence="1">
    <location>
        <begin position="314"/>
        <end position="333"/>
    </location>
</feature>
<organism evidence="2 3">
    <name type="scientific">Nakamurella endophytica</name>
    <dbReference type="NCBI Taxonomy" id="1748367"/>
    <lineage>
        <taxon>Bacteria</taxon>
        <taxon>Bacillati</taxon>
        <taxon>Actinomycetota</taxon>
        <taxon>Actinomycetes</taxon>
        <taxon>Nakamurellales</taxon>
        <taxon>Nakamurellaceae</taxon>
        <taxon>Nakamurella</taxon>
    </lineage>
</organism>
<gene>
    <name evidence="2" type="ORF">GCM10011594_22450</name>
</gene>
<evidence type="ECO:0000313" key="2">
    <source>
        <dbReference type="EMBL" id="GGM01872.1"/>
    </source>
</evidence>
<protein>
    <recommendedName>
        <fullName evidence="4">DUF2332 domain-containing protein</fullName>
    </recommendedName>
</protein>
<dbReference type="Pfam" id="PF10094">
    <property type="entry name" value="DUF2332"/>
    <property type="match status" value="1"/>
</dbReference>